<dbReference type="EMBL" id="LDJX01000002">
    <property type="protein sequence ID" value="KPM32849.1"/>
    <property type="molecule type" value="Genomic_DNA"/>
</dbReference>
<comment type="caution">
    <text evidence="1">The sequence shown here is derived from an EMBL/GenBank/DDBJ whole genome shotgun (WGS) entry which is preliminary data.</text>
</comment>
<evidence type="ECO:0000313" key="2">
    <source>
        <dbReference type="Proteomes" id="UP000050280"/>
    </source>
</evidence>
<name>A0A0P7AW14_9FLAO</name>
<accession>A0A0P7AW14</accession>
<dbReference type="PATRIC" id="fig|1300341.3.peg.1473"/>
<dbReference type="Proteomes" id="UP000050280">
    <property type="component" value="Unassembled WGS sequence"/>
</dbReference>
<dbReference type="AlphaFoldDB" id="A0A0P7AW14"/>
<evidence type="ECO:0000313" key="1">
    <source>
        <dbReference type="EMBL" id="KPM32849.1"/>
    </source>
</evidence>
<gene>
    <name evidence="1" type="ORF">I595_1276</name>
</gene>
<proteinExistence type="predicted"/>
<dbReference type="RefSeq" id="WP_157449654.1">
    <property type="nucleotide sequence ID" value="NZ_LDJX01000002.1"/>
</dbReference>
<dbReference type="OrthoDB" id="1099258at2"/>
<keyword evidence="2" id="KW-1185">Reference proteome</keyword>
<organism evidence="1 2">
    <name type="scientific">Croceitalea dokdonensis DOKDO 023</name>
    <dbReference type="NCBI Taxonomy" id="1300341"/>
    <lineage>
        <taxon>Bacteria</taxon>
        <taxon>Pseudomonadati</taxon>
        <taxon>Bacteroidota</taxon>
        <taxon>Flavobacteriia</taxon>
        <taxon>Flavobacteriales</taxon>
        <taxon>Flavobacteriaceae</taxon>
        <taxon>Croceitalea</taxon>
    </lineage>
</organism>
<sequence length="100" mass="11504">MTFKLLALVLLTSFTNVEMTPNKGDGVNFKITTEEFKKVDSSELTPPVVEEILKQYPTSKLAAVYKNSKNQFKLIMVLQSGTRRTVYIDQYGRWFKPKSH</sequence>
<reference evidence="1 2" key="1">
    <citation type="submission" date="2015-09" db="EMBL/GenBank/DDBJ databases">
        <title>Genome sequence of the marine flavobacterium Croceitalea dokdonensis DOKDO 023 that contains proton- and sodium-pumping rhodopsins.</title>
        <authorList>
            <person name="Kwon S.-K."/>
            <person name="Lee H.K."/>
            <person name="Kwak M.-J."/>
            <person name="Kim J.F."/>
        </authorList>
    </citation>
    <scope>NUCLEOTIDE SEQUENCE [LARGE SCALE GENOMIC DNA]</scope>
    <source>
        <strain evidence="1 2">DOKDO 023</strain>
    </source>
</reference>
<protein>
    <submittedName>
        <fullName evidence="1">Uncharacterized protein</fullName>
    </submittedName>
</protein>